<dbReference type="InterPro" id="IPR000551">
    <property type="entry name" value="MerR-type_HTH_dom"/>
</dbReference>
<dbReference type="RefSeq" id="WP_188963149.1">
    <property type="nucleotide sequence ID" value="NZ_BMOE01000006.1"/>
</dbReference>
<accession>A0A917UQP1</accession>
<reference evidence="2" key="2">
    <citation type="submission" date="2020-09" db="EMBL/GenBank/DDBJ databases">
        <authorList>
            <person name="Sun Q."/>
            <person name="Ohkuma M."/>
        </authorList>
    </citation>
    <scope>NUCLEOTIDE SEQUENCE</scope>
    <source>
        <strain evidence="2">JCM 14371</strain>
    </source>
</reference>
<keyword evidence="3" id="KW-1185">Reference proteome</keyword>
<dbReference type="EMBL" id="BMOE01000006">
    <property type="protein sequence ID" value="GGJ76267.1"/>
    <property type="molecule type" value="Genomic_DNA"/>
</dbReference>
<gene>
    <name evidence="2" type="ORF">GCM10008939_20620</name>
</gene>
<dbReference type="AlphaFoldDB" id="A0A917UQP1"/>
<evidence type="ECO:0000313" key="3">
    <source>
        <dbReference type="Proteomes" id="UP000635726"/>
    </source>
</evidence>
<comment type="caution">
    <text evidence="2">The sequence shown here is derived from an EMBL/GenBank/DDBJ whole genome shotgun (WGS) entry which is preliminary data.</text>
</comment>
<sequence length="243" mass="26328">MPDASLPGAWSGGLDDLAALANALLPRYLPLDRTSRTTEDVNPRLIRHYTTQGLLDPPQKEGREARYGRRHLLQLLTLRRLMGEGHSAQALLGMLPEQADDDLEALLNGTGRLQVQPGTSGNAALSYLAGLRQLSPDVPVSSAPLLMADEAAPMLSAPPPPVFSAAPEMPARRRQTSLLPTPAEDPDSAPLAERVTRFTLMPGVEILVTRSARLPRTRAEQEALAERFTRALGSLRTRGTPDR</sequence>
<dbReference type="GO" id="GO:0003677">
    <property type="term" value="F:DNA binding"/>
    <property type="evidence" value="ECO:0007669"/>
    <property type="project" value="InterPro"/>
</dbReference>
<protein>
    <recommendedName>
        <fullName evidence="1">HTH merR-type domain-containing protein</fullName>
    </recommendedName>
</protein>
<organism evidence="2 3">
    <name type="scientific">Deinococcus aquiradiocola</name>
    <dbReference type="NCBI Taxonomy" id="393059"/>
    <lineage>
        <taxon>Bacteria</taxon>
        <taxon>Thermotogati</taxon>
        <taxon>Deinococcota</taxon>
        <taxon>Deinococci</taxon>
        <taxon>Deinococcales</taxon>
        <taxon>Deinococcaceae</taxon>
        <taxon>Deinococcus</taxon>
    </lineage>
</organism>
<dbReference type="GO" id="GO:0006355">
    <property type="term" value="P:regulation of DNA-templated transcription"/>
    <property type="evidence" value="ECO:0007669"/>
    <property type="project" value="InterPro"/>
</dbReference>
<evidence type="ECO:0000313" key="2">
    <source>
        <dbReference type="EMBL" id="GGJ76267.1"/>
    </source>
</evidence>
<reference evidence="2" key="1">
    <citation type="journal article" date="2014" name="Int. J. Syst. Evol. Microbiol.">
        <title>Complete genome sequence of Corynebacterium casei LMG S-19264T (=DSM 44701T), isolated from a smear-ripened cheese.</title>
        <authorList>
            <consortium name="US DOE Joint Genome Institute (JGI-PGF)"/>
            <person name="Walter F."/>
            <person name="Albersmeier A."/>
            <person name="Kalinowski J."/>
            <person name="Ruckert C."/>
        </authorList>
    </citation>
    <scope>NUCLEOTIDE SEQUENCE</scope>
    <source>
        <strain evidence="2">JCM 14371</strain>
    </source>
</reference>
<dbReference type="SUPFAM" id="SSF46955">
    <property type="entry name" value="Putative DNA-binding domain"/>
    <property type="match status" value="1"/>
</dbReference>
<dbReference type="Pfam" id="PF13411">
    <property type="entry name" value="MerR_1"/>
    <property type="match status" value="1"/>
</dbReference>
<feature type="domain" description="HTH merR-type" evidence="1">
    <location>
        <begin position="41"/>
        <end position="95"/>
    </location>
</feature>
<proteinExistence type="predicted"/>
<dbReference type="InterPro" id="IPR009061">
    <property type="entry name" value="DNA-bd_dom_put_sf"/>
</dbReference>
<dbReference type="Proteomes" id="UP000635726">
    <property type="component" value="Unassembled WGS sequence"/>
</dbReference>
<evidence type="ECO:0000259" key="1">
    <source>
        <dbReference type="Pfam" id="PF13411"/>
    </source>
</evidence>
<dbReference type="Gene3D" id="1.10.1660.10">
    <property type="match status" value="1"/>
</dbReference>
<name>A0A917UQP1_9DEIO</name>